<dbReference type="InterPro" id="IPR005123">
    <property type="entry name" value="Oxoglu/Fe-dep_dioxygenase_dom"/>
</dbReference>
<gene>
    <name evidence="3" type="ORF">BO97DRAFT_441275</name>
</gene>
<organism evidence="3 4">
    <name type="scientific">Aspergillus homomorphus (strain CBS 101889)</name>
    <dbReference type="NCBI Taxonomy" id="1450537"/>
    <lineage>
        <taxon>Eukaryota</taxon>
        <taxon>Fungi</taxon>
        <taxon>Dikarya</taxon>
        <taxon>Ascomycota</taxon>
        <taxon>Pezizomycotina</taxon>
        <taxon>Eurotiomycetes</taxon>
        <taxon>Eurotiomycetidae</taxon>
        <taxon>Eurotiales</taxon>
        <taxon>Aspergillaceae</taxon>
        <taxon>Aspergillus</taxon>
        <taxon>Aspergillus subgen. Circumdati</taxon>
    </lineage>
</organism>
<dbReference type="Proteomes" id="UP000248961">
    <property type="component" value="Unassembled WGS sequence"/>
</dbReference>
<name>A0A395I9E7_ASPHC</name>
<sequence length="688" mass="76642">MDDESSDAQDSPSPQTLHKDIPDFTRTLTDLEGEVSAQMIRRCKLDACVGWFSESLDALKPADMEREKSANWLRGWPDVKSLPSEIAQKVEGLKAELQQTLARLLPDEFDTETDVSVNQSFMARLEEIRPTDSWWRQQDHRHTPDRHIKSLLNSLIDSEEVRLPGTGNDQKTEEANARAMYFTEACKQLQSAIEGENQSASFACGGIISVNKDLVGEMLESDPKTTGPVQVYWSTQKDSTARRLFLPLEEATPQSSSATLRDLVADCQPASFGRGGEDILDPSYRLAGKMEPSNFVSSFHPADFGITQLIEQVLMPGISDKCDHALHFRKLHAELYKLNIYSGPSGHFAAHVDTPRSKSQIGSLVVCLPSEFSGGKLTVRHGGQQTAFDWSGSSRSAIQWAAFYSDCEHEIEKVTEGHRLTLTYNLYITETPGADPDTASPVLQPQAFPLYKAMQEILSNPRFMVQGGVLGMFCSHAYAHASDDADARLPRALKGADLVVYSVLKLLGAQVNVLPILRRDGTADDYETYLEEHVLLSYFKGDKLQYLRCQEFLGAEYASQDEIDRRWKTLLLIRRVPAMEYASEIIRSRGGSVDSAGFYMKHGARVAPQLRAYTTTDYGYDQSLDQTAMCAWPFLYIPGITWLNNPKHSEMAFSHVVYGNEAGVGTQYSCAAIIAVIPPFSQRSQTTQ</sequence>
<evidence type="ECO:0000256" key="1">
    <source>
        <dbReference type="SAM" id="MobiDB-lite"/>
    </source>
</evidence>
<dbReference type="PANTHER" id="PTHR33099">
    <property type="entry name" value="FE2OG DIOXYGENASE DOMAIN-CONTAINING PROTEIN"/>
    <property type="match status" value="1"/>
</dbReference>
<feature type="domain" description="Fe2OG dioxygenase" evidence="2">
    <location>
        <begin position="330"/>
        <end position="428"/>
    </location>
</feature>
<dbReference type="PANTHER" id="PTHR33099:SF7">
    <property type="entry name" value="MYND-TYPE DOMAIN-CONTAINING PROTEIN"/>
    <property type="match status" value="1"/>
</dbReference>
<dbReference type="InterPro" id="IPR044862">
    <property type="entry name" value="Pro_4_hyd_alph_FE2OG_OXY"/>
</dbReference>
<evidence type="ECO:0000313" key="3">
    <source>
        <dbReference type="EMBL" id="RAL14764.1"/>
    </source>
</evidence>
<dbReference type="EMBL" id="KZ824273">
    <property type="protein sequence ID" value="RAL14764.1"/>
    <property type="molecule type" value="Genomic_DNA"/>
</dbReference>
<dbReference type="RefSeq" id="XP_025553918.1">
    <property type="nucleotide sequence ID" value="XM_025698156.1"/>
</dbReference>
<keyword evidence="4" id="KW-1185">Reference proteome</keyword>
<dbReference type="PROSITE" id="PS51471">
    <property type="entry name" value="FE2OG_OXY"/>
    <property type="match status" value="1"/>
</dbReference>
<protein>
    <recommendedName>
        <fullName evidence="2">Fe2OG dioxygenase domain-containing protein</fullName>
    </recommendedName>
</protein>
<evidence type="ECO:0000313" key="4">
    <source>
        <dbReference type="Proteomes" id="UP000248961"/>
    </source>
</evidence>
<dbReference type="OrthoDB" id="27483at2759"/>
<dbReference type="Gene3D" id="2.60.120.620">
    <property type="entry name" value="q2cbj1_9rhob like domain"/>
    <property type="match status" value="1"/>
</dbReference>
<dbReference type="STRING" id="1450537.A0A395I9E7"/>
<evidence type="ECO:0000259" key="2">
    <source>
        <dbReference type="PROSITE" id="PS51471"/>
    </source>
</evidence>
<reference evidence="3 4" key="1">
    <citation type="submission" date="2018-02" db="EMBL/GenBank/DDBJ databases">
        <title>The genomes of Aspergillus section Nigri reveals drivers in fungal speciation.</title>
        <authorList>
            <consortium name="DOE Joint Genome Institute"/>
            <person name="Vesth T.C."/>
            <person name="Nybo J."/>
            <person name="Theobald S."/>
            <person name="Brandl J."/>
            <person name="Frisvad J.C."/>
            <person name="Nielsen K.F."/>
            <person name="Lyhne E.K."/>
            <person name="Kogle M.E."/>
            <person name="Kuo A."/>
            <person name="Riley R."/>
            <person name="Clum A."/>
            <person name="Nolan M."/>
            <person name="Lipzen A."/>
            <person name="Salamov A."/>
            <person name="Henrissat B."/>
            <person name="Wiebenga A."/>
            <person name="De vries R.P."/>
            <person name="Grigoriev I.V."/>
            <person name="Mortensen U.H."/>
            <person name="Andersen M.R."/>
            <person name="Baker S.E."/>
        </authorList>
    </citation>
    <scope>NUCLEOTIDE SEQUENCE [LARGE SCALE GENOMIC DNA]</scope>
    <source>
        <strain evidence="3 4">CBS 101889</strain>
    </source>
</reference>
<feature type="region of interest" description="Disordered" evidence="1">
    <location>
        <begin position="1"/>
        <end position="21"/>
    </location>
</feature>
<dbReference type="GeneID" id="37202445"/>
<dbReference type="AlphaFoldDB" id="A0A395I9E7"/>
<dbReference type="VEuPathDB" id="FungiDB:BO97DRAFT_441275"/>
<accession>A0A395I9E7</accession>
<dbReference type="Pfam" id="PF13640">
    <property type="entry name" value="2OG-FeII_Oxy_3"/>
    <property type="match status" value="1"/>
</dbReference>
<proteinExistence type="predicted"/>